<feature type="signal peptide" evidence="1">
    <location>
        <begin position="1"/>
        <end position="23"/>
    </location>
</feature>
<evidence type="ECO:0000313" key="4">
    <source>
        <dbReference type="Proteomes" id="UP001206350"/>
    </source>
</evidence>
<keyword evidence="4" id="KW-1185">Reference proteome</keyword>
<evidence type="ECO:0000313" key="3">
    <source>
        <dbReference type="EMBL" id="MCQ9121697.1"/>
    </source>
</evidence>
<dbReference type="Pfam" id="PF05901">
    <property type="entry name" value="Excalibur"/>
    <property type="match status" value="1"/>
</dbReference>
<evidence type="ECO:0000259" key="2">
    <source>
        <dbReference type="Pfam" id="PF05901"/>
    </source>
</evidence>
<proteinExistence type="predicted"/>
<feature type="chain" id="PRO_5043330469" evidence="1">
    <location>
        <begin position="24"/>
        <end position="74"/>
    </location>
</feature>
<keyword evidence="1" id="KW-0732">Signal</keyword>
<protein>
    <submittedName>
        <fullName evidence="3">Excalibur calcium-binding domain-containing protein</fullName>
    </submittedName>
</protein>
<comment type="caution">
    <text evidence="3">The sequence shown here is derived from an EMBL/GenBank/DDBJ whole genome shotgun (WGS) entry which is preliminary data.</text>
</comment>
<gene>
    <name evidence="3" type="ORF">MUU45_001251</name>
</gene>
<dbReference type="AlphaFoldDB" id="A0AAW5LDP3"/>
<dbReference type="Proteomes" id="UP001206350">
    <property type="component" value="Unassembled WGS sequence"/>
</dbReference>
<dbReference type="RefSeq" id="WP_256891964.1">
    <property type="nucleotide sequence ID" value="NZ_JALJCU010000021.1"/>
</dbReference>
<dbReference type="EMBL" id="JALJCU010000021">
    <property type="protein sequence ID" value="MCQ9121697.1"/>
    <property type="molecule type" value="Genomic_DNA"/>
</dbReference>
<organism evidence="3 4">
    <name type="scientific">Rodentibacter pneumotropicus</name>
    <dbReference type="NCBI Taxonomy" id="758"/>
    <lineage>
        <taxon>Bacteria</taxon>
        <taxon>Pseudomonadati</taxon>
        <taxon>Pseudomonadota</taxon>
        <taxon>Gammaproteobacteria</taxon>
        <taxon>Pasteurellales</taxon>
        <taxon>Pasteurellaceae</taxon>
        <taxon>Rodentibacter</taxon>
    </lineage>
</organism>
<dbReference type="InterPro" id="IPR008613">
    <property type="entry name" value="Excalibur_Ca-bd_domain"/>
</dbReference>
<accession>A0AAW5LDP3</accession>
<name>A0AAW5LDP3_9PAST</name>
<sequence>MKPKISISLITAFSIISSSSAFAKAKCSDFATQEEAQAYMIRYGATYLDRDRDGKACECLPGGSKYGSSVCNRR</sequence>
<feature type="domain" description="Excalibur calcium-binding" evidence="2">
    <location>
        <begin position="25"/>
        <end position="58"/>
    </location>
</feature>
<evidence type="ECO:0000256" key="1">
    <source>
        <dbReference type="SAM" id="SignalP"/>
    </source>
</evidence>
<reference evidence="3 4" key="1">
    <citation type="journal article" date="2022" name="Microbiol. Spectr.">
        <title>Microbiota of the Pregnant Mouse: Characterization of the Bacterial Communities in the Oral Cavity, Lung, Intestine, and Vagina through Culture and DNA Sequencing.</title>
        <authorList>
            <person name="Greenberg J.M."/>
            <person name="Romero R."/>
            <person name="Winters A.D."/>
            <person name="Galaz J."/>
            <person name="Garcia-Flores V."/>
            <person name="Arenas-Hernandez M."/>
            <person name="Panzer J."/>
            <person name="Shaffer Z."/>
            <person name="Kracht D.J."/>
            <person name="Gomez-Lopez N."/>
            <person name="Theis K.R."/>
        </authorList>
    </citation>
    <scope>NUCLEOTIDE SEQUENCE [LARGE SCALE GENOMIC DNA]</scope>
    <source>
        <strain evidence="3 4">MAC-C1-H1</strain>
    </source>
</reference>